<protein>
    <submittedName>
        <fullName evidence="3">Peptidase_M14 domain-containing protein</fullName>
    </submittedName>
</protein>
<sequence>MFELFCGLSDAGRELQKIEQSDISEDFAINPQFENLLNRIKSLVTTGYDLSCRSACEKVKETRIQYLYDQLMKLRRGAHLAEADLRLIKPSSSGVALYVDLHGHCSKRGCFLYGNWLEKEDEMVRFCFES</sequence>
<organism evidence="3">
    <name type="scientific">Echinostoma caproni</name>
    <dbReference type="NCBI Taxonomy" id="27848"/>
    <lineage>
        <taxon>Eukaryota</taxon>
        <taxon>Metazoa</taxon>
        <taxon>Spiralia</taxon>
        <taxon>Lophotrochozoa</taxon>
        <taxon>Platyhelminthes</taxon>
        <taxon>Trematoda</taxon>
        <taxon>Digenea</taxon>
        <taxon>Plagiorchiida</taxon>
        <taxon>Echinostomata</taxon>
        <taxon>Echinostomatoidea</taxon>
        <taxon>Echinostomatidae</taxon>
        <taxon>Echinostoma</taxon>
    </lineage>
</organism>
<reference evidence="1 2" key="2">
    <citation type="submission" date="2018-11" db="EMBL/GenBank/DDBJ databases">
        <authorList>
            <consortium name="Pathogen Informatics"/>
        </authorList>
    </citation>
    <scope>NUCLEOTIDE SEQUENCE [LARGE SCALE GENOMIC DNA]</scope>
    <source>
        <strain evidence="1 2">Egypt</strain>
    </source>
</reference>
<proteinExistence type="predicted"/>
<evidence type="ECO:0000313" key="1">
    <source>
        <dbReference type="EMBL" id="VDP75728.1"/>
    </source>
</evidence>
<dbReference type="OrthoDB" id="6256174at2759"/>
<dbReference type="AlphaFoldDB" id="A0A183AEX5"/>
<name>A0A183AEX5_9TREM</name>
<keyword evidence="2" id="KW-1185">Reference proteome</keyword>
<evidence type="ECO:0000313" key="3">
    <source>
        <dbReference type="WBParaSite" id="ECPE_0000552301-mRNA-1"/>
    </source>
</evidence>
<reference evidence="3" key="1">
    <citation type="submission" date="2016-06" db="UniProtKB">
        <authorList>
            <consortium name="WormBaseParasite"/>
        </authorList>
    </citation>
    <scope>IDENTIFICATION</scope>
</reference>
<evidence type="ECO:0000313" key="2">
    <source>
        <dbReference type="Proteomes" id="UP000272942"/>
    </source>
</evidence>
<dbReference type="EMBL" id="UZAN01042377">
    <property type="protein sequence ID" value="VDP75728.1"/>
    <property type="molecule type" value="Genomic_DNA"/>
</dbReference>
<gene>
    <name evidence="1" type="ORF">ECPE_LOCUS5510</name>
</gene>
<dbReference type="WBParaSite" id="ECPE_0000552301-mRNA-1">
    <property type="protein sequence ID" value="ECPE_0000552301-mRNA-1"/>
    <property type="gene ID" value="ECPE_0000552301"/>
</dbReference>
<accession>A0A183AEX5</accession>
<dbReference type="Proteomes" id="UP000272942">
    <property type="component" value="Unassembled WGS sequence"/>
</dbReference>